<dbReference type="SUPFAM" id="SSF110581">
    <property type="entry name" value="Indigoidine synthase A-like"/>
    <property type="match status" value="1"/>
</dbReference>
<dbReference type="AlphaFoldDB" id="A5DL16"/>
<proteinExistence type="inferred from homology"/>
<dbReference type="PANTHER" id="PTHR42909">
    <property type="entry name" value="ZGC:136858"/>
    <property type="match status" value="1"/>
</dbReference>
<evidence type="ECO:0000256" key="3">
    <source>
        <dbReference type="ARBA" id="ARBA00023211"/>
    </source>
</evidence>
<evidence type="ECO:0008006" key="8">
    <source>
        <dbReference type="Google" id="ProtNLM"/>
    </source>
</evidence>
<reference evidence="6 7" key="1">
    <citation type="journal article" date="2009" name="Nature">
        <title>Evolution of pathogenicity and sexual reproduction in eight Candida genomes.</title>
        <authorList>
            <person name="Butler G."/>
            <person name="Rasmussen M.D."/>
            <person name="Lin M.F."/>
            <person name="Santos M.A."/>
            <person name="Sakthikumar S."/>
            <person name="Munro C.A."/>
            <person name="Rheinbay E."/>
            <person name="Grabherr M."/>
            <person name="Forche A."/>
            <person name="Reedy J.L."/>
            <person name="Agrafioti I."/>
            <person name="Arnaud M.B."/>
            <person name="Bates S."/>
            <person name="Brown A.J."/>
            <person name="Brunke S."/>
            <person name="Costanzo M.C."/>
            <person name="Fitzpatrick D.A."/>
            <person name="de Groot P.W."/>
            <person name="Harris D."/>
            <person name="Hoyer L.L."/>
            <person name="Hube B."/>
            <person name="Klis F.M."/>
            <person name="Kodira C."/>
            <person name="Lennard N."/>
            <person name="Logue M.E."/>
            <person name="Martin R."/>
            <person name="Neiman A.M."/>
            <person name="Nikolaou E."/>
            <person name="Quail M.A."/>
            <person name="Quinn J."/>
            <person name="Santos M.C."/>
            <person name="Schmitzberger F.F."/>
            <person name="Sherlock G."/>
            <person name="Shah P."/>
            <person name="Silverstein K.A."/>
            <person name="Skrzypek M.S."/>
            <person name="Soll D."/>
            <person name="Staggs R."/>
            <person name="Stansfield I."/>
            <person name="Stumpf M.P."/>
            <person name="Sudbery P.E."/>
            <person name="Srikantha T."/>
            <person name="Zeng Q."/>
            <person name="Berman J."/>
            <person name="Berriman M."/>
            <person name="Heitman J."/>
            <person name="Gow N.A."/>
            <person name="Lorenz M.C."/>
            <person name="Birren B.W."/>
            <person name="Kellis M."/>
            <person name="Cuomo C.A."/>
        </authorList>
    </citation>
    <scope>NUCLEOTIDE SEQUENCE [LARGE SCALE GENOMIC DNA]</scope>
    <source>
        <strain evidence="7">ATCC 6260 / CBS 566 / DSM 6381 / JCM 1539 / NBRC 10279 / NRRL Y-324</strain>
    </source>
</reference>
<dbReference type="KEGG" id="pgu:PGUG_03967"/>
<dbReference type="VEuPathDB" id="FungiDB:PGUG_03967"/>
<dbReference type="Proteomes" id="UP000001997">
    <property type="component" value="Unassembled WGS sequence"/>
</dbReference>
<dbReference type="PANTHER" id="PTHR42909:SF1">
    <property type="entry name" value="CARBOHYDRATE KINASE PFKB DOMAIN-CONTAINING PROTEIN"/>
    <property type="match status" value="1"/>
</dbReference>
<keyword evidence="3" id="KW-0464">Manganese</keyword>
<dbReference type="GeneID" id="5125627"/>
<dbReference type="eggNOG" id="KOG3009">
    <property type="taxonomic scope" value="Eukaryota"/>
</dbReference>
<dbReference type="Gene3D" id="3.40.1790.10">
    <property type="entry name" value="Indigoidine synthase domain"/>
    <property type="match status" value="1"/>
</dbReference>
<keyword evidence="5" id="KW-0326">Glycosidase</keyword>
<evidence type="ECO:0000313" key="6">
    <source>
        <dbReference type="EMBL" id="EDK39869.2"/>
    </source>
</evidence>
<dbReference type="OrthoDB" id="198885at2759"/>
<evidence type="ECO:0000256" key="4">
    <source>
        <dbReference type="ARBA" id="ARBA00023239"/>
    </source>
</evidence>
<dbReference type="GO" id="GO:0004730">
    <property type="term" value="F:pseudouridylate synthase activity"/>
    <property type="evidence" value="ECO:0007669"/>
    <property type="project" value="InterPro"/>
</dbReference>
<sequence length="327" mass="35382">MRLSPRIFYAARKHPIPSIRVSDEVRQALSDSMPVVSLESTIITHGLPFPQNVDMARRVESEIRKNGGVPATCAFLNGIPYVGLGDDQMQILAEAENPIKVSRRDVGHTMAGRHTGGTTIASTMILSHAAGIQVFATGGLGGVHKEGNITMDVSADLTELGRTPVTVVCAGPKSILDIGMTMEYLETQGVFVSTYNDDGRKRVQIPGFYTRESGISSPYSFTDFEEIAATINYQNNVMGLSSGNVICVPPPKDVAMSSEWINEIIERANETAKIQGVRGKELTPFLLSSIAKATDNKSVTCNVDFVINNAGKATILARHLLVSRKQF</sequence>
<evidence type="ECO:0000256" key="2">
    <source>
        <dbReference type="ARBA" id="ARBA00022801"/>
    </source>
</evidence>
<dbReference type="STRING" id="294746.A5DL16"/>
<organism evidence="6 7">
    <name type="scientific">Meyerozyma guilliermondii (strain ATCC 6260 / CBS 566 / DSM 6381 / JCM 1539 / NBRC 10279 / NRRL Y-324)</name>
    <name type="common">Yeast</name>
    <name type="synonym">Candida guilliermondii</name>
    <dbReference type="NCBI Taxonomy" id="294746"/>
    <lineage>
        <taxon>Eukaryota</taxon>
        <taxon>Fungi</taxon>
        <taxon>Dikarya</taxon>
        <taxon>Ascomycota</taxon>
        <taxon>Saccharomycotina</taxon>
        <taxon>Pichiomycetes</taxon>
        <taxon>Debaryomycetaceae</taxon>
        <taxon>Meyerozyma</taxon>
    </lineage>
</organism>
<dbReference type="EMBL" id="CH408159">
    <property type="protein sequence ID" value="EDK39869.2"/>
    <property type="molecule type" value="Genomic_DNA"/>
</dbReference>
<dbReference type="Pfam" id="PF04227">
    <property type="entry name" value="Indigoidine_A"/>
    <property type="match status" value="1"/>
</dbReference>
<keyword evidence="2" id="KW-0378">Hydrolase</keyword>
<dbReference type="GO" id="GO:0005737">
    <property type="term" value="C:cytoplasm"/>
    <property type="evidence" value="ECO:0007669"/>
    <property type="project" value="TreeGrafter"/>
</dbReference>
<evidence type="ECO:0000256" key="1">
    <source>
        <dbReference type="ARBA" id="ARBA00022723"/>
    </source>
</evidence>
<dbReference type="GO" id="GO:0016798">
    <property type="term" value="F:hydrolase activity, acting on glycosyl bonds"/>
    <property type="evidence" value="ECO:0007669"/>
    <property type="project" value="UniProtKB-KW"/>
</dbReference>
<name>A5DL16_PICGU</name>
<dbReference type="HOGENOM" id="CLU_012201_0_1_1"/>
<dbReference type="InterPro" id="IPR022830">
    <property type="entry name" value="Indigdn_synthA-like"/>
</dbReference>
<accession>A5DL16</accession>
<keyword evidence="4" id="KW-0456">Lyase</keyword>
<keyword evidence="1" id="KW-0479">Metal-binding</keyword>
<evidence type="ECO:0000313" key="7">
    <source>
        <dbReference type="Proteomes" id="UP000001997"/>
    </source>
</evidence>
<dbReference type="HAMAP" id="MF_01876">
    <property type="entry name" value="PsiMP_glycosidase"/>
    <property type="match status" value="1"/>
</dbReference>
<keyword evidence="7" id="KW-1185">Reference proteome</keyword>
<gene>
    <name evidence="6" type="ORF">PGUG_03967</name>
</gene>
<dbReference type="InParanoid" id="A5DL16"/>
<protein>
    <recommendedName>
        <fullName evidence="8">Pseudouridine-5'-phosphate glycosidase</fullName>
    </recommendedName>
</protein>
<dbReference type="GO" id="GO:0046872">
    <property type="term" value="F:metal ion binding"/>
    <property type="evidence" value="ECO:0007669"/>
    <property type="project" value="UniProtKB-KW"/>
</dbReference>
<dbReference type="OMA" id="GVHREWT"/>
<dbReference type="RefSeq" id="XP_001483238.2">
    <property type="nucleotide sequence ID" value="XM_001483188.1"/>
</dbReference>
<evidence type="ECO:0000256" key="5">
    <source>
        <dbReference type="ARBA" id="ARBA00023295"/>
    </source>
</evidence>
<dbReference type="InterPro" id="IPR007342">
    <property type="entry name" value="PsuG"/>
</dbReference>